<dbReference type="EMBL" id="QEAO01000042">
    <property type="protein sequence ID" value="TPX31607.1"/>
    <property type="molecule type" value="Genomic_DNA"/>
</dbReference>
<gene>
    <name evidence="1" type="ORF">SmJEL517_g05102</name>
</gene>
<proteinExistence type="predicted"/>
<dbReference type="PANTHER" id="PTHR28161">
    <property type="entry name" value="ATP SYNTHASE SUBUNIT F, MITOCHONDRIAL"/>
    <property type="match status" value="1"/>
</dbReference>
<name>A0A507BR18_9FUNG</name>
<dbReference type="OrthoDB" id="5561579at2759"/>
<dbReference type="Pfam" id="PF10791">
    <property type="entry name" value="F1F0-ATPsyn_F"/>
    <property type="match status" value="1"/>
</dbReference>
<dbReference type="RefSeq" id="XP_031023001.1">
    <property type="nucleotide sequence ID" value="XM_031171030.1"/>
</dbReference>
<sequence>MNAAMIRGSTRALRGAMLAQVRTKTSLSPPNVASLKELGKLQSSYPQAHPEIFGKMKAFYAAIPKGPAPHTAPTTFGGKYYQKYVEGDTFWPILHFIAAASAFGFVITYHAGGCSAYYNYRNAAGRNSLLNTSFHPLLGSLPPPLRIPLSNSIKCLSLSESVE</sequence>
<dbReference type="PANTHER" id="PTHR28161:SF1">
    <property type="entry name" value="ATP SYNTHASE SUBUNIT F, MITOCHONDRIAL"/>
    <property type="match status" value="1"/>
</dbReference>
<protein>
    <submittedName>
        <fullName evidence="1">Uncharacterized protein</fullName>
    </submittedName>
</protein>
<comment type="caution">
    <text evidence="1">The sequence shown here is derived from an EMBL/GenBank/DDBJ whole genome shotgun (WGS) entry which is preliminary data.</text>
</comment>
<dbReference type="AlphaFoldDB" id="A0A507BR18"/>
<dbReference type="GeneID" id="42006327"/>
<dbReference type="GO" id="GO:0046933">
    <property type="term" value="F:proton-transporting ATP synthase activity, rotational mechanism"/>
    <property type="evidence" value="ECO:0007669"/>
    <property type="project" value="TreeGrafter"/>
</dbReference>
<reference evidence="1 2" key="1">
    <citation type="journal article" date="2019" name="Sci. Rep.">
        <title>Comparative genomics of chytrid fungi reveal insights into the obligate biotrophic and pathogenic lifestyle of Synchytrium endobioticum.</title>
        <authorList>
            <person name="van de Vossenberg B.T.L.H."/>
            <person name="Warris S."/>
            <person name="Nguyen H.D.T."/>
            <person name="van Gent-Pelzer M.P.E."/>
            <person name="Joly D.L."/>
            <person name="van de Geest H.C."/>
            <person name="Bonants P.J.M."/>
            <person name="Smith D.S."/>
            <person name="Levesque C.A."/>
            <person name="van der Lee T.A.J."/>
        </authorList>
    </citation>
    <scope>NUCLEOTIDE SEQUENCE [LARGE SCALE GENOMIC DNA]</scope>
    <source>
        <strain evidence="1 2">JEL517</strain>
    </source>
</reference>
<evidence type="ECO:0000313" key="2">
    <source>
        <dbReference type="Proteomes" id="UP000319731"/>
    </source>
</evidence>
<accession>A0A507BR18</accession>
<dbReference type="STRING" id="1806994.A0A507BR18"/>
<dbReference type="InterPro" id="IPR019727">
    <property type="entry name" value="ATP_synth_F0_fsu_mt_fun"/>
</dbReference>
<organism evidence="1 2">
    <name type="scientific">Synchytrium microbalum</name>
    <dbReference type="NCBI Taxonomy" id="1806994"/>
    <lineage>
        <taxon>Eukaryota</taxon>
        <taxon>Fungi</taxon>
        <taxon>Fungi incertae sedis</taxon>
        <taxon>Chytridiomycota</taxon>
        <taxon>Chytridiomycota incertae sedis</taxon>
        <taxon>Chytridiomycetes</taxon>
        <taxon>Synchytriales</taxon>
        <taxon>Synchytriaceae</taxon>
        <taxon>Synchytrium</taxon>
    </lineage>
</organism>
<evidence type="ECO:0000313" key="1">
    <source>
        <dbReference type="EMBL" id="TPX31607.1"/>
    </source>
</evidence>
<dbReference type="Proteomes" id="UP000319731">
    <property type="component" value="Unassembled WGS sequence"/>
</dbReference>
<keyword evidence="2" id="KW-1185">Reference proteome</keyword>